<dbReference type="InterPro" id="IPR056396">
    <property type="entry name" value="HEAT_SCC3-SA"/>
</dbReference>
<dbReference type="GO" id="GO:0000785">
    <property type="term" value="C:chromatin"/>
    <property type="evidence" value="ECO:0007669"/>
    <property type="project" value="TreeGrafter"/>
</dbReference>
<reference evidence="4 5" key="1">
    <citation type="submission" date="2012-05" db="EMBL/GenBank/DDBJ databases">
        <title>Recombination and specialization in a pathogen metapopulation.</title>
        <authorList>
            <person name="Gardiner A."/>
            <person name="Kemen E."/>
            <person name="Schultz-Larsen T."/>
            <person name="MacLean D."/>
            <person name="Van Oosterhout C."/>
            <person name="Jones J.D.G."/>
        </authorList>
    </citation>
    <scope>NUCLEOTIDE SEQUENCE [LARGE SCALE GENOMIC DNA]</scope>
    <source>
        <strain evidence="4 5">Ac Nc2</strain>
    </source>
</reference>
<organism evidence="4 5">
    <name type="scientific">Albugo candida</name>
    <dbReference type="NCBI Taxonomy" id="65357"/>
    <lineage>
        <taxon>Eukaryota</taxon>
        <taxon>Sar</taxon>
        <taxon>Stramenopiles</taxon>
        <taxon>Oomycota</taxon>
        <taxon>Peronosporomycetes</taxon>
        <taxon>Albuginales</taxon>
        <taxon>Albuginaceae</taxon>
        <taxon>Albugo</taxon>
    </lineage>
</organism>
<dbReference type="InterPro" id="IPR016024">
    <property type="entry name" value="ARM-type_fold"/>
</dbReference>
<dbReference type="InterPro" id="IPR020839">
    <property type="entry name" value="SCD"/>
</dbReference>
<dbReference type="InParanoid" id="A0A024G1L8"/>
<dbReference type="Pfam" id="PF08514">
    <property type="entry name" value="STAG"/>
    <property type="match status" value="1"/>
</dbReference>
<feature type="region of interest" description="Disordered" evidence="2">
    <location>
        <begin position="1181"/>
        <end position="1220"/>
    </location>
</feature>
<dbReference type="GO" id="GO:0005634">
    <property type="term" value="C:nucleus"/>
    <property type="evidence" value="ECO:0007669"/>
    <property type="project" value="TreeGrafter"/>
</dbReference>
<dbReference type="PROSITE" id="PS51425">
    <property type="entry name" value="SCD"/>
    <property type="match status" value="1"/>
</dbReference>
<evidence type="ECO:0000256" key="2">
    <source>
        <dbReference type="SAM" id="MobiDB-lite"/>
    </source>
</evidence>
<keyword evidence="1" id="KW-0175">Coiled coil</keyword>
<comment type="caution">
    <text evidence="4">The sequence shown here is derived from an EMBL/GenBank/DDBJ whole genome shotgun (WGS) entry which is preliminary data.</text>
</comment>
<dbReference type="PANTHER" id="PTHR11199">
    <property type="entry name" value="STROMAL ANTIGEN"/>
    <property type="match status" value="1"/>
</dbReference>
<dbReference type="Pfam" id="PF21581">
    <property type="entry name" value="SCD"/>
    <property type="match status" value="1"/>
</dbReference>
<feature type="domain" description="SCD" evidence="3">
    <location>
        <begin position="320"/>
        <end position="405"/>
    </location>
</feature>
<feature type="compositionally biased region" description="Basic residues" evidence="2">
    <location>
        <begin position="1"/>
        <end position="11"/>
    </location>
</feature>
<dbReference type="STRING" id="65357.A0A024G1L8"/>
<dbReference type="Pfam" id="PF24571">
    <property type="entry name" value="HEAT_SCC3-SA"/>
    <property type="match status" value="1"/>
</dbReference>
<keyword evidence="5" id="KW-1185">Reference proteome</keyword>
<protein>
    <recommendedName>
        <fullName evidence="3">SCD domain-containing protein</fullName>
    </recommendedName>
</protein>
<dbReference type="PANTHER" id="PTHR11199:SF0">
    <property type="entry name" value="LD34181P-RELATED"/>
    <property type="match status" value="1"/>
</dbReference>
<dbReference type="OrthoDB" id="498590at2759"/>
<dbReference type="Gene3D" id="1.25.10.10">
    <property type="entry name" value="Leucine-rich Repeat Variant"/>
    <property type="match status" value="1"/>
</dbReference>
<dbReference type="InterPro" id="IPR039662">
    <property type="entry name" value="Cohesin_Scc3/SA"/>
</dbReference>
<feature type="region of interest" description="Disordered" evidence="2">
    <location>
        <begin position="1"/>
        <end position="25"/>
    </location>
</feature>
<feature type="coiled-coil region" evidence="1">
    <location>
        <begin position="1037"/>
        <end position="1071"/>
    </location>
</feature>
<gene>
    <name evidence="4" type="ORF">BN9_014530</name>
</gene>
<accession>A0A024G1L8</accession>
<dbReference type="GO" id="GO:0003682">
    <property type="term" value="F:chromatin binding"/>
    <property type="evidence" value="ECO:0007669"/>
    <property type="project" value="TreeGrafter"/>
</dbReference>
<name>A0A024G1L8_9STRA</name>
<dbReference type="Proteomes" id="UP000053237">
    <property type="component" value="Unassembled WGS sequence"/>
</dbReference>
<sequence>MRRSTRERKKPTPLYEASDIQKDMGRIKPFRGDEEDGMQSDTLTSMRLVDFNRMEFYQSNVFPFFLYSISEEEASDTEEKAVKKIKKKVLSKSPQPATNAIDVQNNTALFEAFQDTKCSMQNIVLEWRKCYESHPQEAVREILNSFFQICSGRGLCVLKNEDLDEIEMSKLVKKVLQDLESSNEEYPVSSRKKKWKKTTERFTAFWKLLVAEAQKNDDLFASNSIQRFVDWLTTLSSAEIRAIRHTASIAAYTISIQLAEAASGLSEQLSIVQRQLKAARGNKTTSAVKKSTALMKNKEAYTKQYKQTVDLLFLIFNGIVIHRYRDVVSDIRIASLKTLGSWTRSLPQEFLKDNYLKYVGWLLNDKDAKVRLHAVKLLNELYECDEFANKLQLFTSRFLQRYLDLCKDVDDEVVLRAIRLLIAVDKRGFINAEVTLDTVETLIFTDANPHIRKAAAEFVCLQYDAFGVPGANKNGKLKKEQLVTQAVALVELVEEYVENHNVPVEAVASLVDAFWGLDDCQVLKEWKVLTSLILADKQAPELSSGQRSILIRIYVNCVEKLLNMQTSGRKRLQTETNGITATLVKELPKLLIVHQSDSENLMQLVQLFLCIPVSIAIDAGTISGLLQKLRYIYSSHRDEQLLNGIAMAFRHFAQCENEAIKKETDLVVHELFDEIIEKLSSALQVDEKYMAGIGTTETKKNTKKQRRKILDMEHSLVVSMTRFCCLFKYINAHVHATLDTSQLDSSTNTDSTELVDRVDQVVRDLCKLVARRTVQIVALEGPMRDASCIKHVLMTLYLNLLWLSRPVFDTLSTMDEHQISASSDSHSQYLIKRIQHARTILEEALISVLQMHLEKNSLASTISPNGNDAVDCLDPTEITMDGDIGVYVRDSQAIAFQVYCDVRCLLVEKFQDLPEPYATLEWVLPKLLVLLSQMCFENLMEADEPDKEDEVIVASDEGGLGSSKADVLISLGKASICNPGSKRQAAAILRYLTGSDDKSLEAVKAFCKYFRNNTPIRFLEIQMTALRQLFTTLLIMQDELKQQESGQEEDVEDLQANIIALDQELKDLSKKLSQSLGVGKIAPSLTASFFRFLCEGIRYALEDHRNFGFLECLRPYLVHLDRQTRTQLGNYFTQLLERAQDIPEDESAFDSHWRILLNFRSLLNESANKIGKASSRHLRSSLLKRKSRSKTNALNEGVGEEQSNGRASVDKDNLSSNKRTSLDAEISVTVNDTLDSKRRRIDSQSSHDDDMIRSPQAEDSENAAAGESDTESVGLMQPTQITESEVKDVDSNATSPIRMVDKRLTQQSMHLSNAKDLHNSERTASPTSSLGAIAQADSEDEIDSRRVRRRR</sequence>
<dbReference type="EMBL" id="CAIX01000010">
    <property type="protein sequence ID" value="CCI40669.1"/>
    <property type="molecule type" value="Genomic_DNA"/>
</dbReference>
<dbReference type="GO" id="GO:0007062">
    <property type="term" value="P:sister chromatid cohesion"/>
    <property type="evidence" value="ECO:0007669"/>
    <property type="project" value="UniProtKB-ARBA"/>
</dbReference>
<feature type="compositionally biased region" description="Basic and acidic residues" evidence="2">
    <location>
        <begin position="1241"/>
        <end position="1252"/>
    </location>
</feature>
<evidence type="ECO:0000313" key="5">
    <source>
        <dbReference type="Proteomes" id="UP000053237"/>
    </source>
</evidence>
<evidence type="ECO:0000256" key="1">
    <source>
        <dbReference type="SAM" id="Coils"/>
    </source>
</evidence>
<dbReference type="InterPro" id="IPR013721">
    <property type="entry name" value="STAG"/>
</dbReference>
<evidence type="ECO:0000313" key="4">
    <source>
        <dbReference type="EMBL" id="CCI40669.1"/>
    </source>
</evidence>
<evidence type="ECO:0000259" key="3">
    <source>
        <dbReference type="PROSITE" id="PS51425"/>
    </source>
</evidence>
<dbReference type="InterPro" id="IPR011989">
    <property type="entry name" value="ARM-like"/>
</dbReference>
<dbReference type="SUPFAM" id="SSF48371">
    <property type="entry name" value="ARM repeat"/>
    <property type="match status" value="1"/>
</dbReference>
<feature type="region of interest" description="Disordered" evidence="2">
    <location>
        <begin position="1237"/>
        <end position="1351"/>
    </location>
</feature>
<dbReference type="GO" id="GO:0008278">
    <property type="term" value="C:cohesin complex"/>
    <property type="evidence" value="ECO:0007669"/>
    <property type="project" value="TreeGrafter"/>
</dbReference>
<proteinExistence type="predicted"/>